<dbReference type="RefSeq" id="WP_193669334.1">
    <property type="nucleotide sequence ID" value="NZ_JACDTV010000008.1"/>
</dbReference>
<evidence type="ECO:0000256" key="3">
    <source>
        <dbReference type="ARBA" id="ARBA00022448"/>
    </source>
</evidence>
<dbReference type="InterPro" id="IPR003211">
    <property type="entry name" value="AmiSUreI_transpt"/>
</dbReference>
<keyword evidence="3" id="KW-0813">Transport</keyword>
<evidence type="ECO:0000313" key="10">
    <source>
        <dbReference type="Proteomes" id="UP000732378"/>
    </source>
</evidence>
<feature type="transmembrane region" description="Helical" evidence="8">
    <location>
        <begin position="116"/>
        <end position="135"/>
    </location>
</feature>
<evidence type="ECO:0000256" key="7">
    <source>
        <dbReference type="ARBA" id="ARBA00023136"/>
    </source>
</evidence>
<name>A0ABS2M5R3_9ACTN</name>
<evidence type="ECO:0008006" key="11">
    <source>
        <dbReference type="Google" id="ProtNLM"/>
    </source>
</evidence>
<evidence type="ECO:0000256" key="4">
    <source>
        <dbReference type="ARBA" id="ARBA00022475"/>
    </source>
</evidence>
<keyword evidence="5 8" id="KW-0812">Transmembrane</keyword>
<feature type="transmembrane region" description="Helical" evidence="8">
    <location>
        <begin position="142"/>
        <end position="165"/>
    </location>
</feature>
<keyword evidence="6 8" id="KW-1133">Transmembrane helix</keyword>
<evidence type="ECO:0000256" key="2">
    <source>
        <dbReference type="ARBA" id="ARBA00010068"/>
    </source>
</evidence>
<dbReference type="InterPro" id="IPR038523">
    <property type="entry name" value="AmiSUreI_transpt_sf"/>
</dbReference>
<evidence type="ECO:0000256" key="1">
    <source>
        <dbReference type="ARBA" id="ARBA00004651"/>
    </source>
</evidence>
<feature type="transmembrane region" description="Helical" evidence="8">
    <location>
        <begin position="171"/>
        <end position="190"/>
    </location>
</feature>
<comment type="caution">
    <text evidence="9">The sequence shown here is derived from an EMBL/GenBank/DDBJ whole genome shotgun (WGS) entry which is preliminary data.</text>
</comment>
<keyword evidence="4" id="KW-1003">Cell membrane</keyword>
<keyword evidence="7 8" id="KW-0472">Membrane</keyword>
<evidence type="ECO:0000256" key="6">
    <source>
        <dbReference type="ARBA" id="ARBA00022989"/>
    </source>
</evidence>
<keyword evidence="10" id="KW-1185">Reference proteome</keyword>
<sequence length="208" mass="22160">MAMVGLLYVGAVLFLNGLMLLGYVEARSAGPLNIFVGLLQVVTPSYLIFTAGGDADVILSASGLYLFGFTYLYVAFNVLGGFDGTGLGYFSLFVAICALVYAGLNFGRLDDSAFGVIWLCWAFLWLLFFLVLGLGREELTRYTGAVAAIQGWLTGVIPAFLLMTGKWADNVGLATVVLAVAAVVLFGGLYPRLREHETPAAETAGSTR</sequence>
<dbReference type="EMBL" id="JAFBBZ010000001">
    <property type="protein sequence ID" value="MBM7506531.1"/>
    <property type="molecule type" value="Genomic_DNA"/>
</dbReference>
<dbReference type="CDD" id="cd13429">
    <property type="entry name" value="UreI_AmiS_like_2"/>
    <property type="match status" value="1"/>
</dbReference>
<feature type="transmembrane region" description="Helical" evidence="8">
    <location>
        <begin position="31"/>
        <end position="51"/>
    </location>
</feature>
<protein>
    <recommendedName>
        <fullName evidence="11">Transporter</fullName>
    </recommendedName>
</protein>
<evidence type="ECO:0000313" key="9">
    <source>
        <dbReference type="EMBL" id="MBM7506531.1"/>
    </source>
</evidence>
<gene>
    <name evidence="9" type="ORF">JOE61_000345</name>
</gene>
<reference evidence="9 10" key="1">
    <citation type="submission" date="2021-01" db="EMBL/GenBank/DDBJ databases">
        <title>Sequencing the genomes of 1000 actinobacteria strains.</title>
        <authorList>
            <person name="Klenk H.-P."/>
        </authorList>
    </citation>
    <scope>NUCLEOTIDE SEQUENCE [LARGE SCALE GENOMIC DNA]</scope>
    <source>
        <strain evidence="9 10">DSM 18239</strain>
    </source>
</reference>
<comment type="subcellular location">
    <subcellularLocation>
        <location evidence="1">Cell membrane</location>
        <topology evidence="1">Multi-pass membrane protein</topology>
    </subcellularLocation>
</comment>
<organism evidence="9 10">
    <name type="scientific">Nocardioides salarius</name>
    <dbReference type="NCBI Taxonomy" id="374513"/>
    <lineage>
        <taxon>Bacteria</taxon>
        <taxon>Bacillati</taxon>
        <taxon>Actinomycetota</taxon>
        <taxon>Actinomycetes</taxon>
        <taxon>Propionibacteriales</taxon>
        <taxon>Nocardioidaceae</taxon>
        <taxon>Nocardioides</taxon>
    </lineage>
</organism>
<evidence type="ECO:0000256" key="8">
    <source>
        <dbReference type="SAM" id="Phobius"/>
    </source>
</evidence>
<feature type="transmembrane region" description="Helical" evidence="8">
    <location>
        <begin position="86"/>
        <end position="104"/>
    </location>
</feature>
<feature type="transmembrane region" description="Helical" evidence="8">
    <location>
        <begin position="57"/>
        <end position="79"/>
    </location>
</feature>
<dbReference type="Pfam" id="PF02293">
    <property type="entry name" value="AmiS_UreI"/>
    <property type="match status" value="1"/>
</dbReference>
<evidence type="ECO:0000256" key="5">
    <source>
        <dbReference type="ARBA" id="ARBA00022692"/>
    </source>
</evidence>
<proteinExistence type="inferred from homology"/>
<dbReference type="Gene3D" id="1.25.40.600">
    <property type="match status" value="1"/>
</dbReference>
<comment type="similarity">
    <text evidence="2">Belongs to the AmiS/UreI family.</text>
</comment>
<accession>A0ABS2M5R3</accession>
<feature type="transmembrane region" description="Helical" evidence="8">
    <location>
        <begin position="6"/>
        <end position="24"/>
    </location>
</feature>
<dbReference type="Proteomes" id="UP000732378">
    <property type="component" value="Unassembled WGS sequence"/>
</dbReference>